<dbReference type="Pfam" id="PF07980">
    <property type="entry name" value="SusD_RagB"/>
    <property type="match status" value="1"/>
</dbReference>
<evidence type="ECO:0000256" key="2">
    <source>
        <dbReference type="ARBA" id="ARBA00006275"/>
    </source>
</evidence>
<sequence length="442" mass="50558">MKRIIYLIGLGLFISCGKLDVKPDLSRVIPSTLQDFQGILDDTDGGFNYNYNCFGEIAAGDFYVNFADYQSNSILLTSKIYVWNIANLDDAFISDWNSSYKKILRTNVVLEGLKGILPKEQNIEYNYVKGQALFHRALCYYMLVEEFAPVYDAVNVGKPAIPLRTSADINLSYPLSTVSEVYNFIVSDLITATDLLTDNSVYKTRPSRAAALGLLARVYLAMDDYKNALKYAGLCLKVKAELLDYNLINANSSYPIPQLNEEVIFQGSMLADQLLFRNVLKVQLGLYDLYENGDLRKDIFFLKNSDQSIAFKGNYNGLDFSFFAGLAIDEIYLIEAECHARLNNVPMALETLNKLLKMRYKTGFFIPVEINNQDGLLMRIFLERRKELLFRGLRWTDLRRLNKDPRFAVTLTRELNAQTYTLPPNDPRYVFPIPKYVTTIKY</sequence>
<dbReference type="InterPro" id="IPR033985">
    <property type="entry name" value="SusD-like_N"/>
</dbReference>
<reference evidence="8 9" key="1">
    <citation type="submission" date="2024-12" db="EMBL/GenBank/DDBJ databases">
        <authorList>
            <person name="Hu S."/>
        </authorList>
    </citation>
    <scope>NUCLEOTIDE SEQUENCE [LARGE SCALE GENOMIC DNA]</scope>
    <source>
        <strain evidence="8 9">P-25</strain>
    </source>
</reference>
<dbReference type="InterPro" id="IPR011990">
    <property type="entry name" value="TPR-like_helical_dom_sf"/>
</dbReference>
<feature type="domain" description="RagB/SusD" evidence="6">
    <location>
        <begin position="330"/>
        <end position="403"/>
    </location>
</feature>
<evidence type="ECO:0000256" key="1">
    <source>
        <dbReference type="ARBA" id="ARBA00004442"/>
    </source>
</evidence>
<dbReference type="EMBL" id="SRMP02000001">
    <property type="protein sequence ID" value="MFN0290149.1"/>
    <property type="molecule type" value="Genomic_DNA"/>
</dbReference>
<gene>
    <name evidence="8" type="ORF">E5L68_002035</name>
</gene>
<protein>
    <submittedName>
        <fullName evidence="8">RagB/SusD family nutrient uptake outer membrane protein</fullName>
    </submittedName>
</protein>
<feature type="domain" description="SusD-like N-terminal" evidence="7">
    <location>
        <begin position="19"/>
        <end position="220"/>
    </location>
</feature>
<keyword evidence="4" id="KW-0472">Membrane</keyword>
<accession>A0ABW9JCM9</accession>
<comment type="subcellular location">
    <subcellularLocation>
        <location evidence="1">Cell outer membrane</location>
    </subcellularLocation>
</comment>
<evidence type="ECO:0000256" key="4">
    <source>
        <dbReference type="ARBA" id="ARBA00023136"/>
    </source>
</evidence>
<keyword evidence="9" id="KW-1185">Reference proteome</keyword>
<comment type="similarity">
    <text evidence="2">Belongs to the SusD family.</text>
</comment>
<dbReference type="RefSeq" id="WP_171046887.1">
    <property type="nucleotide sequence ID" value="NZ_SRMP02000001.1"/>
</dbReference>
<name>A0ABW9JCM9_9SPHI</name>
<evidence type="ECO:0000313" key="8">
    <source>
        <dbReference type="EMBL" id="MFN0290149.1"/>
    </source>
</evidence>
<dbReference type="InterPro" id="IPR012944">
    <property type="entry name" value="SusD_RagB_dom"/>
</dbReference>
<evidence type="ECO:0000259" key="6">
    <source>
        <dbReference type="Pfam" id="PF07980"/>
    </source>
</evidence>
<evidence type="ECO:0000256" key="5">
    <source>
        <dbReference type="ARBA" id="ARBA00023237"/>
    </source>
</evidence>
<organism evidence="8 9">
    <name type="scientific">Pedobacter helvus</name>
    <dbReference type="NCBI Taxonomy" id="2563444"/>
    <lineage>
        <taxon>Bacteria</taxon>
        <taxon>Pseudomonadati</taxon>
        <taxon>Bacteroidota</taxon>
        <taxon>Sphingobacteriia</taxon>
        <taxon>Sphingobacteriales</taxon>
        <taxon>Sphingobacteriaceae</taxon>
        <taxon>Pedobacter</taxon>
    </lineage>
</organism>
<proteinExistence type="inferred from homology"/>
<comment type="caution">
    <text evidence="8">The sequence shown here is derived from an EMBL/GenBank/DDBJ whole genome shotgun (WGS) entry which is preliminary data.</text>
</comment>
<dbReference type="Pfam" id="PF14322">
    <property type="entry name" value="SusD-like_3"/>
    <property type="match status" value="1"/>
</dbReference>
<dbReference type="Proteomes" id="UP001517367">
    <property type="component" value="Unassembled WGS sequence"/>
</dbReference>
<evidence type="ECO:0000256" key="3">
    <source>
        <dbReference type="ARBA" id="ARBA00022729"/>
    </source>
</evidence>
<evidence type="ECO:0000259" key="7">
    <source>
        <dbReference type="Pfam" id="PF14322"/>
    </source>
</evidence>
<dbReference type="PROSITE" id="PS51257">
    <property type="entry name" value="PROKAR_LIPOPROTEIN"/>
    <property type="match status" value="1"/>
</dbReference>
<dbReference type="Gene3D" id="1.25.40.390">
    <property type="match status" value="1"/>
</dbReference>
<keyword evidence="3" id="KW-0732">Signal</keyword>
<dbReference type="SUPFAM" id="SSF48452">
    <property type="entry name" value="TPR-like"/>
    <property type="match status" value="1"/>
</dbReference>
<keyword evidence="5" id="KW-0998">Cell outer membrane</keyword>
<evidence type="ECO:0000313" key="9">
    <source>
        <dbReference type="Proteomes" id="UP001517367"/>
    </source>
</evidence>